<dbReference type="Pfam" id="PF17919">
    <property type="entry name" value="RT_RNaseH_2"/>
    <property type="match status" value="1"/>
</dbReference>
<dbReference type="Gene3D" id="3.30.70.270">
    <property type="match status" value="2"/>
</dbReference>
<evidence type="ECO:0000259" key="3">
    <source>
        <dbReference type="Pfam" id="PF17919"/>
    </source>
</evidence>
<evidence type="ECO:0000313" key="4">
    <source>
        <dbReference type="EMBL" id="GJT92677.1"/>
    </source>
</evidence>
<reference evidence="4" key="2">
    <citation type="submission" date="2022-01" db="EMBL/GenBank/DDBJ databases">
        <authorList>
            <person name="Yamashiro T."/>
            <person name="Shiraishi A."/>
            <person name="Satake H."/>
            <person name="Nakayama K."/>
        </authorList>
    </citation>
    <scope>NUCLEOTIDE SEQUENCE</scope>
</reference>
<dbReference type="SUPFAM" id="SSF56672">
    <property type="entry name" value="DNA/RNA polymerases"/>
    <property type="match status" value="1"/>
</dbReference>
<feature type="compositionally biased region" description="Basic and acidic residues" evidence="1">
    <location>
        <begin position="256"/>
        <end position="265"/>
    </location>
</feature>
<feature type="domain" description="Reverse transcriptase" evidence="2">
    <location>
        <begin position="485"/>
        <end position="603"/>
    </location>
</feature>
<dbReference type="Proteomes" id="UP001151760">
    <property type="component" value="Unassembled WGS sequence"/>
</dbReference>
<dbReference type="PANTHER" id="PTHR24559:SF427">
    <property type="entry name" value="RNA-DIRECTED DNA POLYMERASE"/>
    <property type="match status" value="1"/>
</dbReference>
<organism evidence="4 5">
    <name type="scientific">Tanacetum coccineum</name>
    <dbReference type="NCBI Taxonomy" id="301880"/>
    <lineage>
        <taxon>Eukaryota</taxon>
        <taxon>Viridiplantae</taxon>
        <taxon>Streptophyta</taxon>
        <taxon>Embryophyta</taxon>
        <taxon>Tracheophyta</taxon>
        <taxon>Spermatophyta</taxon>
        <taxon>Magnoliopsida</taxon>
        <taxon>eudicotyledons</taxon>
        <taxon>Gunneridae</taxon>
        <taxon>Pentapetalae</taxon>
        <taxon>asterids</taxon>
        <taxon>campanulids</taxon>
        <taxon>Asterales</taxon>
        <taxon>Asteraceae</taxon>
        <taxon>Asteroideae</taxon>
        <taxon>Anthemideae</taxon>
        <taxon>Anthemidinae</taxon>
        <taxon>Tanacetum</taxon>
    </lineage>
</organism>
<dbReference type="GO" id="GO:0003964">
    <property type="term" value="F:RNA-directed DNA polymerase activity"/>
    <property type="evidence" value="ECO:0007669"/>
    <property type="project" value="UniProtKB-KW"/>
</dbReference>
<keyword evidence="4" id="KW-0695">RNA-directed DNA polymerase</keyword>
<name>A0ABQ5HZW1_9ASTR</name>
<protein>
    <submittedName>
        <fullName evidence="4">Reverse transcriptase domain-containing protein</fullName>
    </submittedName>
</protein>
<feature type="region of interest" description="Disordered" evidence="1">
    <location>
        <begin position="1"/>
        <end position="38"/>
    </location>
</feature>
<reference evidence="4" key="1">
    <citation type="journal article" date="2022" name="Int. J. Mol. Sci.">
        <title>Draft Genome of Tanacetum Coccineum: Genomic Comparison of Closely Related Tanacetum-Family Plants.</title>
        <authorList>
            <person name="Yamashiro T."/>
            <person name="Shiraishi A."/>
            <person name="Nakayama K."/>
            <person name="Satake H."/>
        </authorList>
    </citation>
    <scope>NUCLEOTIDE SEQUENCE</scope>
</reference>
<proteinExistence type="predicted"/>
<gene>
    <name evidence="4" type="ORF">Tco_1081522</name>
</gene>
<dbReference type="InterPro" id="IPR041577">
    <property type="entry name" value="RT_RNaseH_2"/>
</dbReference>
<dbReference type="CDD" id="cd01647">
    <property type="entry name" value="RT_LTR"/>
    <property type="match status" value="1"/>
</dbReference>
<dbReference type="PANTHER" id="PTHR24559">
    <property type="entry name" value="TRANSPOSON TY3-I GAG-POL POLYPROTEIN"/>
    <property type="match status" value="1"/>
</dbReference>
<dbReference type="EMBL" id="BQNB010020132">
    <property type="protein sequence ID" value="GJT92677.1"/>
    <property type="molecule type" value="Genomic_DNA"/>
</dbReference>
<feature type="region of interest" description="Disordered" evidence="1">
    <location>
        <begin position="251"/>
        <end position="276"/>
    </location>
</feature>
<dbReference type="InterPro" id="IPR043502">
    <property type="entry name" value="DNA/RNA_pol_sf"/>
</dbReference>
<comment type="caution">
    <text evidence="4">The sequence shown here is derived from an EMBL/GenBank/DDBJ whole genome shotgun (WGS) entry which is preliminary data.</text>
</comment>
<keyword evidence="4" id="KW-0548">Nucleotidyltransferase</keyword>
<evidence type="ECO:0000259" key="2">
    <source>
        <dbReference type="Pfam" id="PF00078"/>
    </source>
</evidence>
<feature type="compositionally biased region" description="Polar residues" evidence="1">
    <location>
        <begin position="1"/>
        <end position="10"/>
    </location>
</feature>
<feature type="domain" description="Reverse transcriptase/retrotransposon-derived protein RNase H-like" evidence="3">
    <location>
        <begin position="615"/>
        <end position="686"/>
    </location>
</feature>
<sequence>MNHLKNQSPKSRIPDSYFKDTPITQDSLPDSPLDSSLDSSSDYLLSDHLLSDHSSEDSIEEDIDVGVPMNVEAGIDLGVCIEIDEGIGLDVEPSREEFLDLVRQIVMPGLKLKAKARIEMKATTKMVTKIEEGMEILMEVREEMHKLLEFSLAKIFSTVNLATSVVLKGLFGWQDDLMKLMIMVYFPRNEIQKLESELWNLVIKRTDVVDILEDNVKGNVTSSKLVRLQDAIRMASSLMDQKVRTYAATSVKNKRKLDSNPRDNRAQPPPFKRQNVGGQNVARAYMAISNEKRRYVGSLPYCNKCKLHHEGQCDVKCNNCKKRIMTCFGCGGQGHYKSYYPKMKSQNRGNKSGNAEARVRAYAIGGGDANPDSNVVTDVIPSPLDVSYAVKLADGRVAETNTILRGCTLGLYHAMTICDEKVMRIPYGNEVLEIQGDGCSGGNKLRLSIISFPGVAPVARAPYRLAPSEMQELSTQLQELSDKGFIRPRSSVYSKIDLRSGYHQLRVQEEDIPKTAFRTRYGHYEFQVMPFGLTNAPTIFMDLMNRVCKADLIGFVIVFIDDIPIYSKSEEEHEKHLKLILELLKKEEFKGVHVDPTKIELIKDWATPKTLREIRQFLGLASYYRSAPILALPKRSENFVLYCDASHKGLGAILMQKEKVIAYASHQLKVHEKNYMTHDLELGAVLDRV</sequence>
<dbReference type="InterPro" id="IPR053134">
    <property type="entry name" value="RNA-dir_DNA_polymerase"/>
</dbReference>
<keyword evidence="5" id="KW-1185">Reference proteome</keyword>
<evidence type="ECO:0000313" key="5">
    <source>
        <dbReference type="Proteomes" id="UP001151760"/>
    </source>
</evidence>
<dbReference type="Gene3D" id="3.10.10.10">
    <property type="entry name" value="HIV Type 1 Reverse Transcriptase, subunit A, domain 1"/>
    <property type="match status" value="2"/>
</dbReference>
<dbReference type="InterPro" id="IPR000477">
    <property type="entry name" value="RT_dom"/>
</dbReference>
<evidence type="ECO:0000256" key="1">
    <source>
        <dbReference type="SAM" id="MobiDB-lite"/>
    </source>
</evidence>
<accession>A0ABQ5HZW1</accession>
<dbReference type="Pfam" id="PF00078">
    <property type="entry name" value="RVT_1"/>
    <property type="match status" value="1"/>
</dbReference>
<keyword evidence="4" id="KW-0808">Transferase</keyword>
<feature type="compositionally biased region" description="Low complexity" evidence="1">
    <location>
        <begin position="26"/>
        <end position="38"/>
    </location>
</feature>
<dbReference type="InterPro" id="IPR043128">
    <property type="entry name" value="Rev_trsase/Diguanyl_cyclase"/>
</dbReference>